<evidence type="ECO:0000313" key="3">
    <source>
        <dbReference type="EMBL" id="CAL4806840.1"/>
    </source>
</evidence>
<keyword evidence="1" id="KW-0040">ANK repeat</keyword>
<dbReference type="SMART" id="SM00248">
    <property type="entry name" value="ANK"/>
    <property type="match status" value="3"/>
</dbReference>
<reference evidence="2" key="1">
    <citation type="submission" date="2022-10" db="EMBL/GenBank/DDBJ databases">
        <authorList>
            <person name="Chen Y."/>
            <person name="Dougan E. K."/>
            <person name="Chan C."/>
            <person name="Rhodes N."/>
            <person name="Thang M."/>
        </authorList>
    </citation>
    <scope>NUCLEOTIDE SEQUENCE</scope>
</reference>
<feature type="repeat" description="ANK" evidence="1">
    <location>
        <begin position="8"/>
        <end position="40"/>
    </location>
</feature>
<feature type="repeat" description="ANK" evidence="1">
    <location>
        <begin position="42"/>
        <end position="62"/>
    </location>
</feature>
<dbReference type="InterPro" id="IPR036770">
    <property type="entry name" value="Ankyrin_rpt-contain_sf"/>
</dbReference>
<proteinExistence type="predicted"/>
<dbReference type="AlphaFoldDB" id="A0A9P1GRG2"/>
<dbReference type="Proteomes" id="UP001152797">
    <property type="component" value="Unassembled WGS sequence"/>
</dbReference>
<dbReference type="OrthoDB" id="539213at2759"/>
<dbReference type="EMBL" id="CAMXCT030006756">
    <property type="protein sequence ID" value="CAL4806840.1"/>
    <property type="molecule type" value="Genomic_DNA"/>
</dbReference>
<evidence type="ECO:0000313" key="4">
    <source>
        <dbReference type="Proteomes" id="UP001152797"/>
    </source>
</evidence>
<keyword evidence="4" id="KW-1185">Reference proteome</keyword>
<reference evidence="3 4" key="2">
    <citation type="submission" date="2024-05" db="EMBL/GenBank/DDBJ databases">
        <authorList>
            <person name="Chen Y."/>
            <person name="Shah S."/>
            <person name="Dougan E. K."/>
            <person name="Thang M."/>
            <person name="Chan C."/>
        </authorList>
    </citation>
    <scope>NUCLEOTIDE SEQUENCE [LARGE SCALE GENOMIC DNA]</scope>
</reference>
<evidence type="ECO:0000313" key="2">
    <source>
        <dbReference type="EMBL" id="CAI4019528.1"/>
    </source>
</evidence>
<protein>
    <submittedName>
        <fullName evidence="3">Espin (Ectoplasmic specialization protein)</fullName>
    </submittedName>
</protein>
<dbReference type="EMBL" id="CAMXCT010006756">
    <property type="protein sequence ID" value="CAI4019528.1"/>
    <property type="molecule type" value="Genomic_DNA"/>
</dbReference>
<dbReference type="PANTHER" id="PTHR24121:SF21">
    <property type="entry name" value="ANKYRIN REPEAT FAMILY PROTEIN"/>
    <property type="match status" value="1"/>
</dbReference>
<gene>
    <name evidence="2" type="ORF">C1SCF055_LOCUS44023</name>
</gene>
<sequence length="170" mass="18108">MKTRCLSSGRNPMHVAAKSGNLPMVKFLLEGWSSLATTEDDLGLLPLHLAAASGHLEVAEFLSGELPNTVYAKSRTEVTPLHVAGARGSLAVLKFFCRLCPELLKEKTQDFYRQPSDIHSPTVSLHRIGTDWAHGAASCSRAGKSADGAATRQKGSALAVRLPSGAWSGQ</sequence>
<dbReference type="EMBL" id="CAMXCT020006756">
    <property type="protein sequence ID" value="CAL1172903.1"/>
    <property type="molecule type" value="Genomic_DNA"/>
</dbReference>
<dbReference type="Gene3D" id="1.25.40.20">
    <property type="entry name" value="Ankyrin repeat-containing domain"/>
    <property type="match status" value="1"/>
</dbReference>
<dbReference type="PANTHER" id="PTHR24121">
    <property type="entry name" value="NO MECHANORECEPTOR POTENTIAL C, ISOFORM D-RELATED"/>
    <property type="match status" value="1"/>
</dbReference>
<dbReference type="PROSITE" id="PS50297">
    <property type="entry name" value="ANK_REP_REGION"/>
    <property type="match status" value="2"/>
</dbReference>
<name>A0A9P1GRG2_9DINO</name>
<comment type="caution">
    <text evidence="2">The sequence shown here is derived from an EMBL/GenBank/DDBJ whole genome shotgun (WGS) entry which is preliminary data.</text>
</comment>
<organism evidence="2">
    <name type="scientific">Cladocopium goreaui</name>
    <dbReference type="NCBI Taxonomy" id="2562237"/>
    <lineage>
        <taxon>Eukaryota</taxon>
        <taxon>Sar</taxon>
        <taxon>Alveolata</taxon>
        <taxon>Dinophyceae</taxon>
        <taxon>Suessiales</taxon>
        <taxon>Symbiodiniaceae</taxon>
        <taxon>Cladocopium</taxon>
    </lineage>
</organism>
<dbReference type="Pfam" id="PF12796">
    <property type="entry name" value="Ank_2"/>
    <property type="match status" value="1"/>
</dbReference>
<evidence type="ECO:0000256" key="1">
    <source>
        <dbReference type="PROSITE-ProRule" id="PRU00023"/>
    </source>
</evidence>
<dbReference type="SUPFAM" id="SSF48403">
    <property type="entry name" value="Ankyrin repeat"/>
    <property type="match status" value="1"/>
</dbReference>
<dbReference type="InterPro" id="IPR002110">
    <property type="entry name" value="Ankyrin_rpt"/>
</dbReference>
<accession>A0A9P1GRG2</accession>
<dbReference type="PROSITE" id="PS50088">
    <property type="entry name" value="ANK_REPEAT"/>
    <property type="match status" value="2"/>
</dbReference>